<proteinExistence type="predicted"/>
<dbReference type="AlphaFoldDB" id="G0P289"/>
<dbReference type="InParanoid" id="G0P289"/>
<dbReference type="Pfam" id="PF01827">
    <property type="entry name" value="FTH"/>
    <property type="match status" value="1"/>
</dbReference>
<sequence>MKTKKQVERETQYLDLDLPFNVGNVPEFFQVLALMRGKMHGLRVICIDICDEYCTMKFNQVEVRFEKIDNTWMLSYKNGEEPIKIDDPEKSIIDHLWFVLKDPRLRLGSIMLKIEKTDMDLERLNLLFQSMLDSIDHQIRTGQLHMSGFNEDTLFSLLKRINPKKFTRIDFNIAWKKDGNYQKLEEIVELDQWKQASYIYTDEFTYSKINDLLHCSGRKLQYKYC</sequence>
<gene>
    <name evidence="2" type="ORF">CAEBREN_21132</name>
</gene>
<evidence type="ECO:0000259" key="1">
    <source>
        <dbReference type="Pfam" id="PF01827"/>
    </source>
</evidence>
<evidence type="ECO:0000313" key="3">
    <source>
        <dbReference type="Proteomes" id="UP000008068"/>
    </source>
</evidence>
<name>G0P289_CAEBE</name>
<protein>
    <recommendedName>
        <fullName evidence="1">DUF38 domain-containing protein</fullName>
    </recommendedName>
</protein>
<feature type="domain" description="DUF38" evidence="1">
    <location>
        <begin position="128"/>
        <end position="216"/>
    </location>
</feature>
<organism evidence="3">
    <name type="scientific">Caenorhabditis brenneri</name>
    <name type="common">Nematode worm</name>
    <dbReference type="NCBI Taxonomy" id="135651"/>
    <lineage>
        <taxon>Eukaryota</taxon>
        <taxon>Metazoa</taxon>
        <taxon>Ecdysozoa</taxon>
        <taxon>Nematoda</taxon>
        <taxon>Chromadorea</taxon>
        <taxon>Rhabditida</taxon>
        <taxon>Rhabditina</taxon>
        <taxon>Rhabditomorpha</taxon>
        <taxon>Rhabditoidea</taxon>
        <taxon>Rhabditidae</taxon>
        <taxon>Peloderinae</taxon>
        <taxon>Caenorhabditis</taxon>
    </lineage>
</organism>
<reference evidence="3" key="1">
    <citation type="submission" date="2011-07" db="EMBL/GenBank/DDBJ databases">
        <authorList>
            <consortium name="Caenorhabditis brenneri Sequencing and Analysis Consortium"/>
            <person name="Wilson R.K."/>
        </authorList>
    </citation>
    <scope>NUCLEOTIDE SEQUENCE [LARGE SCALE GENOMIC DNA]</scope>
    <source>
        <strain evidence="3">PB2801</strain>
    </source>
</reference>
<evidence type="ECO:0000313" key="2">
    <source>
        <dbReference type="EMBL" id="EGT42958.1"/>
    </source>
</evidence>
<accession>G0P289</accession>
<keyword evidence="3" id="KW-1185">Reference proteome</keyword>
<dbReference type="InterPro" id="IPR002900">
    <property type="entry name" value="DUF38/FTH_CAE_spp"/>
</dbReference>
<dbReference type="HOGENOM" id="CLU_1230871_0_0_1"/>
<dbReference type="Proteomes" id="UP000008068">
    <property type="component" value="Unassembled WGS sequence"/>
</dbReference>
<dbReference type="EMBL" id="GL380022">
    <property type="protein sequence ID" value="EGT42958.1"/>
    <property type="molecule type" value="Genomic_DNA"/>
</dbReference>